<keyword evidence="10" id="KW-0479">Metal-binding</keyword>
<keyword evidence="14" id="KW-0333">Golgi apparatus</keyword>
<keyword evidence="15" id="KW-0472">Membrane</keyword>
<keyword evidence="23" id="KW-1185">Reference proteome</keyword>
<dbReference type="InterPro" id="IPR004263">
    <property type="entry name" value="Exostosin"/>
</dbReference>
<comment type="similarity">
    <text evidence="5">Belongs to the glycosyltransferase 47 family.</text>
</comment>
<keyword evidence="7" id="KW-0328">Glycosyltransferase</keyword>
<comment type="caution">
    <text evidence="22">The sequence shown here is derived from an EMBL/GenBank/DDBJ whole genome shotgun (WGS) entry which is preliminary data.</text>
</comment>
<evidence type="ECO:0000256" key="14">
    <source>
        <dbReference type="ARBA" id="ARBA00023034"/>
    </source>
</evidence>
<keyword evidence="16" id="KW-1015">Disulfide bond</keyword>
<evidence type="ECO:0000256" key="3">
    <source>
        <dbReference type="ARBA" id="ARBA00004648"/>
    </source>
</evidence>
<dbReference type="InterPro" id="IPR040911">
    <property type="entry name" value="Exostosin_GT47"/>
</dbReference>
<feature type="domain" description="Exostosin GT47" evidence="20">
    <location>
        <begin position="11"/>
        <end position="187"/>
    </location>
</feature>
<name>A0AA88HAZ7_ARTSF</name>
<evidence type="ECO:0000256" key="19">
    <source>
        <dbReference type="ARBA" id="ARBA00069568"/>
    </source>
</evidence>
<evidence type="ECO:0000259" key="21">
    <source>
        <dbReference type="Pfam" id="PF09258"/>
    </source>
</evidence>
<evidence type="ECO:0000256" key="9">
    <source>
        <dbReference type="ARBA" id="ARBA00022692"/>
    </source>
</evidence>
<dbReference type="FunFam" id="3.90.550.10:FF:000035">
    <property type="entry name" value="Putative Exostosin-2"/>
    <property type="match status" value="1"/>
</dbReference>
<dbReference type="Proteomes" id="UP001187531">
    <property type="component" value="Unassembled WGS sequence"/>
</dbReference>
<evidence type="ECO:0000256" key="1">
    <source>
        <dbReference type="ARBA" id="ARBA00001936"/>
    </source>
</evidence>
<dbReference type="SUPFAM" id="SSF53448">
    <property type="entry name" value="Nucleotide-diphospho-sugar transferases"/>
    <property type="match status" value="1"/>
</dbReference>
<dbReference type="PANTHER" id="PTHR48261">
    <property type="entry name" value="ACETYLGLUCOSAMINYLTRANSFERASE"/>
    <property type="match status" value="1"/>
</dbReference>
<gene>
    <name evidence="22" type="ORF">QYM36_015892</name>
</gene>
<comment type="subcellular location">
    <subcellularLocation>
        <location evidence="3">Endoplasmic reticulum membrane</location>
        <topology evidence="3">Single-pass type II membrane protein</topology>
    </subcellularLocation>
    <subcellularLocation>
        <location evidence="2">Golgi apparatus membrane</location>
        <topology evidence="2">Single-pass type II membrane protein</topology>
    </subcellularLocation>
</comment>
<evidence type="ECO:0000313" key="22">
    <source>
        <dbReference type="EMBL" id="KAK2705665.1"/>
    </source>
</evidence>
<dbReference type="GO" id="GO:0046872">
    <property type="term" value="F:metal ion binding"/>
    <property type="evidence" value="ECO:0007669"/>
    <property type="project" value="UniProtKB-KW"/>
</dbReference>
<evidence type="ECO:0000256" key="4">
    <source>
        <dbReference type="ARBA" id="ARBA00004922"/>
    </source>
</evidence>
<dbReference type="PANTHER" id="PTHR48261:SF5">
    <property type="entry name" value="EXOSTOSIN GLYCOSYLTRANSFERASE 2"/>
    <property type="match status" value="1"/>
</dbReference>
<dbReference type="AlphaFoldDB" id="A0AA88HAZ7"/>
<dbReference type="Pfam" id="PF03016">
    <property type="entry name" value="Exostosin_GT47"/>
    <property type="match status" value="1"/>
</dbReference>
<evidence type="ECO:0000256" key="5">
    <source>
        <dbReference type="ARBA" id="ARBA00010271"/>
    </source>
</evidence>
<dbReference type="InterPro" id="IPR015338">
    <property type="entry name" value="GT64_dom"/>
</dbReference>
<evidence type="ECO:0000256" key="16">
    <source>
        <dbReference type="ARBA" id="ARBA00023157"/>
    </source>
</evidence>
<evidence type="ECO:0000256" key="10">
    <source>
        <dbReference type="ARBA" id="ARBA00022723"/>
    </source>
</evidence>
<dbReference type="GO" id="GO:0000139">
    <property type="term" value="C:Golgi membrane"/>
    <property type="evidence" value="ECO:0007669"/>
    <property type="project" value="UniProtKB-SubCell"/>
</dbReference>
<dbReference type="EC" id="2.4.1.224" evidence="6"/>
<dbReference type="InterPro" id="IPR029044">
    <property type="entry name" value="Nucleotide-diphossugar_trans"/>
</dbReference>
<keyword evidence="12" id="KW-0735">Signal-anchor</keyword>
<evidence type="ECO:0000256" key="11">
    <source>
        <dbReference type="ARBA" id="ARBA00022824"/>
    </source>
</evidence>
<evidence type="ECO:0000256" key="15">
    <source>
        <dbReference type="ARBA" id="ARBA00023136"/>
    </source>
</evidence>
<evidence type="ECO:0000256" key="12">
    <source>
        <dbReference type="ARBA" id="ARBA00022968"/>
    </source>
</evidence>
<dbReference type="Gene3D" id="3.90.550.10">
    <property type="entry name" value="Spore Coat Polysaccharide Biosynthesis Protein SpsA, Chain A"/>
    <property type="match status" value="1"/>
</dbReference>
<evidence type="ECO:0000256" key="2">
    <source>
        <dbReference type="ARBA" id="ARBA00004323"/>
    </source>
</evidence>
<evidence type="ECO:0000256" key="6">
    <source>
        <dbReference type="ARBA" id="ARBA00012194"/>
    </source>
</evidence>
<evidence type="ECO:0000256" key="7">
    <source>
        <dbReference type="ARBA" id="ARBA00022676"/>
    </source>
</evidence>
<dbReference type="EMBL" id="JAVRJZ010000020">
    <property type="protein sequence ID" value="KAK2705665.1"/>
    <property type="molecule type" value="Genomic_DNA"/>
</dbReference>
<keyword evidence="17" id="KW-0325">Glycoprotein</keyword>
<dbReference type="GO" id="GO:0005789">
    <property type="term" value="C:endoplasmic reticulum membrane"/>
    <property type="evidence" value="ECO:0007669"/>
    <property type="project" value="UniProtKB-SubCell"/>
</dbReference>
<keyword evidence="11" id="KW-0256">Endoplasmic reticulum</keyword>
<sequence>MLPGSSPDFIPKLEVDTGFALVAGGGFNAYTFRYSYDISIPVYSPWISSSKIHADSDRKWFIISSQPYLTKKSFEIMMTVAKEHKDILIAQACSENSNLSTGSWRCNKDGVLFKNPEFLQEGEFCLVFRGARLGQPVLIETLASGCIPVIVIDKYVLPFSDVLEWKRAAILLYEHQLPDIYVILKSLNPERIQSLKEHGRYFFDQYLGSMKKIGLTTLDIISERVYPLQSKGYDGWNVLPKSMSKPNVFILPMGPPKSQGFTAVVLTYNRLESLYAIIRNLAATPSLVHIVVVWNNQLKAPPSRDQWPEIRKPLTIIRSSKNILTNRFLPFKEIQTEAVLSLDDDINMLTIDELEFGYQVWREFPDRIVGFPSRTHTWSNISNSWVYDSEWGNSYSLVLTGASFYHKYWHHIYATDLPPAVKKFVDDHMNCEDIAMNFLVANKTGKSPIKVGPRKKFKCPSCTSEMLSADAGHLAERSLCVDYFSKEFGKLELKYAEFRADPVLYREDVPEDFKIYGNMGSL</sequence>
<accession>A0AA88HAZ7</accession>
<reference evidence="22" key="1">
    <citation type="submission" date="2023-07" db="EMBL/GenBank/DDBJ databases">
        <title>Chromosome-level genome assembly of Artemia franciscana.</title>
        <authorList>
            <person name="Jo E."/>
        </authorList>
    </citation>
    <scope>NUCLEOTIDE SEQUENCE</scope>
    <source>
        <tissue evidence="22">Whole body</tissue>
    </source>
</reference>
<feature type="domain" description="Glycosyl transferase 64" evidence="21">
    <location>
        <begin position="261"/>
        <end position="505"/>
    </location>
</feature>
<evidence type="ECO:0000256" key="8">
    <source>
        <dbReference type="ARBA" id="ARBA00022679"/>
    </source>
</evidence>
<dbReference type="GO" id="GO:0015020">
    <property type="term" value="F:glucuronosyltransferase activity"/>
    <property type="evidence" value="ECO:0007669"/>
    <property type="project" value="UniProtKB-ARBA"/>
</dbReference>
<keyword evidence="8" id="KW-0808">Transferase</keyword>
<evidence type="ECO:0000256" key="17">
    <source>
        <dbReference type="ARBA" id="ARBA00023180"/>
    </source>
</evidence>
<comment type="cofactor">
    <cofactor evidence="1">
        <name>Mn(2+)</name>
        <dbReference type="ChEBI" id="CHEBI:29035"/>
    </cofactor>
</comment>
<evidence type="ECO:0000256" key="13">
    <source>
        <dbReference type="ARBA" id="ARBA00022989"/>
    </source>
</evidence>
<keyword evidence="13" id="KW-1133">Transmembrane helix</keyword>
<dbReference type="Pfam" id="PF09258">
    <property type="entry name" value="Glyco_transf_64"/>
    <property type="match status" value="1"/>
</dbReference>
<keyword evidence="18" id="KW-0464">Manganese</keyword>
<dbReference type="GO" id="GO:0015012">
    <property type="term" value="P:heparan sulfate proteoglycan biosynthetic process"/>
    <property type="evidence" value="ECO:0007669"/>
    <property type="project" value="UniProtKB-ARBA"/>
</dbReference>
<comment type="pathway">
    <text evidence="4">Protein modification; protein glycosylation.</text>
</comment>
<proteinExistence type="inferred from homology"/>
<evidence type="ECO:0000259" key="20">
    <source>
        <dbReference type="Pfam" id="PF03016"/>
    </source>
</evidence>
<dbReference type="GO" id="GO:0050508">
    <property type="term" value="F:glucuronosyl-N-acetylglucosaminyl-proteoglycan 4-alpha-N-acetylglucosaminyltransferase activity"/>
    <property type="evidence" value="ECO:0007669"/>
    <property type="project" value="UniProtKB-EC"/>
</dbReference>
<keyword evidence="9" id="KW-0812">Transmembrane</keyword>
<evidence type="ECO:0000256" key="18">
    <source>
        <dbReference type="ARBA" id="ARBA00023211"/>
    </source>
</evidence>
<organism evidence="22 23">
    <name type="scientific">Artemia franciscana</name>
    <name type="common">Brine shrimp</name>
    <name type="synonym">Artemia sanfranciscana</name>
    <dbReference type="NCBI Taxonomy" id="6661"/>
    <lineage>
        <taxon>Eukaryota</taxon>
        <taxon>Metazoa</taxon>
        <taxon>Ecdysozoa</taxon>
        <taxon>Arthropoda</taxon>
        <taxon>Crustacea</taxon>
        <taxon>Branchiopoda</taxon>
        <taxon>Anostraca</taxon>
        <taxon>Artemiidae</taxon>
        <taxon>Artemia</taxon>
    </lineage>
</organism>
<evidence type="ECO:0000313" key="23">
    <source>
        <dbReference type="Proteomes" id="UP001187531"/>
    </source>
</evidence>
<protein>
    <recommendedName>
        <fullName evidence="19">Exostosin-2</fullName>
        <ecNumber evidence="6">2.4.1.224</ecNumber>
    </recommendedName>
</protein>